<evidence type="ECO:0000313" key="9">
    <source>
        <dbReference type="EMBL" id="PPR07229.1"/>
    </source>
</evidence>
<keyword evidence="4" id="KW-0234">DNA repair</keyword>
<dbReference type="InterPro" id="IPR001279">
    <property type="entry name" value="Metallo-B-lactamas"/>
</dbReference>
<reference evidence="9 10" key="1">
    <citation type="journal article" date="2018" name="Evol. Lett.">
        <title>Horizontal gene cluster transfer increased hallucinogenic mushroom diversity.</title>
        <authorList>
            <person name="Reynolds H.T."/>
            <person name="Vijayakumar V."/>
            <person name="Gluck-Thaler E."/>
            <person name="Korotkin H.B."/>
            <person name="Matheny P.B."/>
            <person name="Slot J.C."/>
        </authorList>
    </citation>
    <scope>NUCLEOTIDE SEQUENCE [LARGE SCALE GENOMIC DNA]</scope>
    <source>
        <strain evidence="9 10">SRW20</strain>
    </source>
</reference>
<comment type="similarity">
    <text evidence="2">Belongs to the DNA repair metallo-beta-lactamase (DRMBL) family.</text>
</comment>
<dbReference type="Pfam" id="PF12706">
    <property type="entry name" value="Lactamase_B_2"/>
    <property type="match status" value="1"/>
</dbReference>
<feature type="domain" description="Metallo-beta-lactamase" evidence="8">
    <location>
        <begin position="327"/>
        <end position="476"/>
    </location>
</feature>
<accession>A0A409YW64</accession>
<dbReference type="AlphaFoldDB" id="A0A409YW64"/>
<dbReference type="SUPFAM" id="SSF56281">
    <property type="entry name" value="Metallo-hydrolase/oxidoreductase"/>
    <property type="match status" value="1"/>
</dbReference>
<dbReference type="FunCoup" id="A0A409YW64">
    <property type="interactions" value="318"/>
</dbReference>
<sequence length="734" mass="81333">MPSARQKKDKKAPAHTLHDFFAPKSLTGTQSKPTLQSATKTPARVHPAQEVIIIDSDSDDAIEFVESTSVKRRKLSPRNAEPFPSATLLVQDAVVSSKENSRVFFSQTTTRGSTDCVIPKSEESFGQPFLLVPQPVEAELALQFGEPVLLLQPETWTAESTVASTSKQALDLTPCKDPVDIDLTLGHWENGDDEALLGSISNDYEQDWTESGDQETYDTESDPRHGNDTFDNLMSTEIGTAPNSLCDEVNSSFVGDRPAELNESSKTAGNAFSFLMTSFRENEVWKEAAAVQSKSFRPQKSNGGRRKAPFYKVLQGMPIAVDAFQYGKIPGITAYFLTHAHSDHYTNLSANWKNGPIYCSEGTANLIMHMLGVDKRWVHPLPMDMPTVVPDTNGVTVTLIEANHCPGSCLFFFEGRQTVNAGDSSFKSSFIGSSKVFRYLHCGDFRASPRHLLHPAVKDKVIDHVYLDTTYLDPKYTFPPQSLVISACAELAKRIVNGQPAKEPNSTMLSWMSSFTSSETKGKAKEKPRLLVVIGTYSIGKERIAKAIAKSLNSKIYCDARKAAILRCQADQELDALLTSDPIEGFVHLVPLGTITTDRLKIYLERFSGHYSKVIGFRPTGWTYTPAAGSNQLPSISSIISSHSSQNFTFADLQVSKQSTSTLQLYPVPYSEHSSFYELTCFAMSFNWVKMIATVNVGSQASRAKMSKWVAKWQAERKKRGKDTIVPHRHPDYW</sequence>
<evidence type="ECO:0000256" key="6">
    <source>
        <dbReference type="SAM" id="MobiDB-lite"/>
    </source>
</evidence>
<dbReference type="GO" id="GO:0005634">
    <property type="term" value="C:nucleus"/>
    <property type="evidence" value="ECO:0007669"/>
    <property type="project" value="UniProtKB-SubCell"/>
</dbReference>
<dbReference type="Proteomes" id="UP000284706">
    <property type="component" value="Unassembled WGS sequence"/>
</dbReference>
<proteinExistence type="inferred from homology"/>
<dbReference type="GO" id="GO:0006303">
    <property type="term" value="P:double-strand break repair via nonhomologous end joining"/>
    <property type="evidence" value="ECO:0007669"/>
    <property type="project" value="TreeGrafter"/>
</dbReference>
<dbReference type="EMBL" id="NHYE01000156">
    <property type="protein sequence ID" value="PPR07229.1"/>
    <property type="molecule type" value="Genomic_DNA"/>
</dbReference>
<dbReference type="InterPro" id="IPR036866">
    <property type="entry name" value="RibonucZ/Hydroxyglut_hydro"/>
</dbReference>
<dbReference type="STRING" id="231916.A0A409YW64"/>
<organism evidence="9 10">
    <name type="scientific">Gymnopilus dilepis</name>
    <dbReference type="NCBI Taxonomy" id="231916"/>
    <lineage>
        <taxon>Eukaryota</taxon>
        <taxon>Fungi</taxon>
        <taxon>Dikarya</taxon>
        <taxon>Basidiomycota</taxon>
        <taxon>Agaricomycotina</taxon>
        <taxon>Agaricomycetes</taxon>
        <taxon>Agaricomycetidae</taxon>
        <taxon>Agaricales</taxon>
        <taxon>Agaricineae</taxon>
        <taxon>Hymenogastraceae</taxon>
        <taxon>Gymnopilus</taxon>
    </lineage>
</organism>
<keyword evidence="3" id="KW-0227">DNA damage</keyword>
<comment type="subcellular location">
    <subcellularLocation>
        <location evidence="1">Nucleus</location>
    </subcellularLocation>
</comment>
<feature type="compositionally biased region" description="Acidic residues" evidence="6">
    <location>
        <begin position="206"/>
        <end position="220"/>
    </location>
</feature>
<evidence type="ECO:0000313" key="10">
    <source>
        <dbReference type="Proteomes" id="UP000284706"/>
    </source>
</evidence>
<evidence type="ECO:0000259" key="8">
    <source>
        <dbReference type="Pfam" id="PF12706"/>
    </source>
</evidence>
<keyword evidence="5" id="KW-0539">Nucleus</keyword>
<dbReference type="OrthoDB" id="262529at2759"/>
<keyword evidence="10" id="KW-1185">Reference proteome</keyword>
<evidence type="ECO:0000256" key="5">
    <source>
        <dbReference type="ARBA" id="ARBA00023242"/>
    </source>
</evidence>
<feature type="region of interest" description="Disordered" evidence="6">
    <location>
        <begin position="1"/>
        <end position="43"/>
    </location>
</feature>
<dbReference type="Gene3D" id="3.60.15.10">
    <property type="entry name" value="Ribonuclease Z/Hydroxyacylglutathione hydrolase-like"/>
    <property type="match status" value="1"/>
</dbReference>
<evidence type="ECO:0000256" key="3">
    <source>
        <dbReference type="ARBA" id="ARBA00022763"/>
    </source>
</evidence>
<comment type="caution">
    <text evidence="9">The sequence shown here is derived from an EMBL/GenBank/DDBJ whole genome shotgun (WGS) entry which is preliminary data.</text>
</comment>
<dbReference type="InterPro" id="IPR011084">
    <property type="entry name" value="DRMBL"/>
</dbReference>
<evidence type="ECO:0008006" key="11">
    <source>
        <dbReference type="Google" id="ProtNLM"/>
    </source>
</evidence>
<dbReference type="FunFam" id="3.40.50.12650:FF:000007">
    <property type="entry name" value="DNA cross-link repair 1A protein, variant"/>
    <property type="match status" value="1"/>
</dbReference>
<feature type="region of interest" description="Disordered" evidence="6">
    <location>
        <begin position="206"/>
        <end position="227"/>
    </location>
</feature>
<dbReference type="PANTHER" id="PTHR23240:SF6">
    <property type="entry name" value="DNA CROSS-LINK REPAIR 1A PROTEIN"/>
    <property type="match status" value="1"/>
</dbReference>
<evidence type="ECO:0000256" key="4">
    <source>
        <dbReference type="ARBA" id="ARBA00023204"/>
    </source>
</evidence>
<dbReference type="Gene3D" id="3.40.50.12650">
    <property type="match status" value="1"/>
</dbReference>
<feature type="domain" description="DNA repair metallo-beta-lactamase" evidence="7">
    <location>
        <begin position="573"/>
        <end position="698"/>
    </location>
</feature>
<dbReference type="PANTHER" id="PTHR23240">
    <property type="entry name" value="DNA CROSS-LINK REPAIR PROTEIN PSO2/SNM1-RELATED"/>
    <property type="match status" value="1"/>
</dbReference>
<protein>
    <recommendedName>
        <fullName evidence="11">DNA repair metallo-beta-lactamase domain-containing protein</fullName>
    </recommendedName>
</protein>
<dbReference type="GO" id="GO:0036297">
    <property type="term" value="P:interstrand cross-link repair"/>
    <property type="evidence" value="ECO:0007669"/>
    <property type="project" value="TreeGrafter"/>
</dbReference>
<feature type="compositionally biased region" description="Polar residues" evidence="6">
    <location>
        <begin position="26"/>
        <end position="40"/>
    </location>
</feature>
<evidence type="ECO:0000256" key="1">
    <source>
        <dbReference type="ARBA" id="ARBA00004123"/>
    </source>
</evidence>
<evidence type="ECO:0000259" key="7">
    <source>
        <dbReference type="Pfam" id="PF07522"/>
    </source>
</evidence>
<dbReference type="GO" id="GO:0003684">
    <property type="term" value="F:damaged DNA binding"/>
    <property type="evidence" value="ECO:0007669"/>
    <property type="project" value="TreeGrafter"/>
</dbReference>
<evidence type="ECO:0000256" key="2">
    <source>
        <dbReference type="ARBA" id="ARBA00010304"/>
    </source>
</evidence>
<dbReference type="Pfam" id="PF07522">
    <property type="entry name" value="DRMBL"/>
    <property type="match status" value="1"/>
</dbReference>
<dbReference type="CDD" id="cd16273">
    <property type="entry name" value="SNM1A-1C-like_MBL-fold"/>
    <property type="match status" value="1"/>
</dbReference>
<dbReference type="GO" id="GO:0035312">
    <property type="term" value="F:5'-3' DNA exonuclease activity"/>
    <property type="evidence" value="ECO:0007669"/>
    <property type="project" value="TreeGrafter"/>
</dbReference>
<gene>
    <name evidence="9" type="ORF">CVT26_012297</name>
</gene>
<dbReference type="InParanoid" id="A0A409YW64"/>
<name>A0A409YW64_9AGAR</name>
<feature type="compositionally biased region" description="Basic residues" evidence="6">
    <location>
        <begin position="1"/>
        <end position="10"/>
    </location>
</feature>